<keyword evidence="5 6" id="KW-0472">Membrane</keyword>
<dbReference type="RefSeq" id="WP_327606531.1">
    <property type="nucleotide sequence ID" value="NZ_JARZFX010000002.1"/>
</dbReference>
<evidence type="ECO:0000256" key="1">
    <source>
        <dbReference type="ARBA" id="ARBA00004651"/>
    </source>
</evidence>
<gene>
    <name evidence="8" type="ORF">QGM71_05540</name>
</gene>
<dbReference type="Pfam" id="PF00482">
    <property type="entry name" value="T2SSF"/>
    <property type="match status" value="1"/>
</dbReference>
<comment type="caution">
    <text evidence="8">The sequence shown here is derived from an EMBL/GenBank/DDBJ whole genome shotgun (WGS) entry which is preliminary data.</text>
</comment>
<keyword evidence="2" id="KW-1003">Cell membrane</keyword>
<evidence type="ECO:0000313" key="8">
    <source>
        <dbReference type="EMBL" id="MEC5422960.1"/>
    </source>
</evidence>
<dbReference type="Proteomes" id="UP001335737">
    <property type="component" value="Unassembled WGS sequence"/>
</dbReference>
<keyword evidence="9" id="KW-1185">Reference proteome</keyword>
<name>A0ABU6KCT9_9BACI</name>
<evidence type="ECO:0000256" key="3">
    <source>
        <dbReference type="ARBA" id="ARBA00022692"/>
    </source>
</evidence>
<evidence type="ECO:0000256" key="2">
    <source>
        <dbReference type="ARBA" id="ARBA00022475"/>
    </source>
</evidence>
<feature type="transmembrane region" description="Helical" evidence="6">
    <location>
        <begin position="252"/>
        <end position="271"/>
    </location>
</feature>
<dbReference type="InterPro" id="IPR042094">
    <property type="entry name" value="T2SS_GspF_sf"/>
</dbReference>
<keyword evidence="4 6" id="KW-1133">Transmembrane helix</keyword>
<evidence type="ECO:0000256" key="5">
    <source>
        <dbReference type="ARBA" id="ARBA00023136"/>
    </source>
</evidence>
<keyword evidence="3 6" id="KW-0812">Transmembrane</keyword>
<evidence type="ECO:0000259" key="7">
    <source>
        <dbReference type="Pfam" id="PF00482"/>
    </source>
</evidence>
<accession>A0ABU6KCT9</accession>
<dbReference type="PANTHER" id="PTHR35007">
    <property type="entry name" value="INTEGRAL MEMBRANE PROTEIN-RELATED"/>
    <property type="match status" value="1"/>
</dbReference>
<dbReference type="EMBL" id="JARZFX010000002">
    <property type="protein sequence ID" value="MEC5422960.1"/>
    <property type="molecule type" value="Genomic_DNA"/>
</dbReference>
<feature type="transmembrane region" description="Helical" evidence="6">
    <location>
        <begin position="283"/>
        <end position="303"/>
    </location>
</feature>
<evidence type="ECO:0000256" key="6">
    <source>
        <dbReference type="SAM" id="Phobius"/>
    </source>
</evidence>
<sequence>MREILFIFMFLSIFLVLLALSFSRKTTHTTVESEMKKKSTIRDTLKQANQKLTILLLKNKKKSKKKTNLEQSLSVAGIPVKPEEFLAFQWLGAIFTGGLLHLLTSNFLLSFFGLVLGYSLPTIWLKRKQEKRIKQFNAGLPSMITSITGSLRAGFSLPQSLQMVAEESYSPIKEEVEHVLLTMRYGTSLEGALTEWKNRMPSNDLGLLIEAIIIQRQVGGNLAYLLNKIVETIRERSKIENQIKTLTAQGRLSGVVISLLPVALGFIIYLMNPEYIGTLFTNPIGQAMLGAALIGGIIGFFMIRKITTIEV</sequence>
<dbReference type="InterPro" id="IPR018076">
    <property type="entry name" value="T2SS_GspF_dom"/>
</dbReference>
<proteinExistence type="predicted"/>
<feature type="domain" description="Type II secretion system protein GspF" evidence="7">
    <location>
        <begin position="145"/>
        <end position="269"/>
    </location>
</feature>
<protein>
    <submittedName>
        <fullName evidence="8">Type II secretion system F family protein</fullName>
    </submittedName>
</protein>
<evidence type="ECO:0000256" key="4">
    <source>
        <dbReference type="ARBA" id="ARBA00022989"/>
    </source>
</evidence>
<feature type="transmembrane region" description="Helical" evidence="6">
    <location>
        <begin position="107"/>
        <end position="125"/>
    </location>
</feature>
<dbReference type="PANTHER" id="PTHR35007:SF1">
    <property type="entry name" value="PILUS ASSEMBLY PROTEIN"/>
    <property type="match status" value="1"/>
</dbReference>
<evidence type="ECO:0000313" key="9">
    <source>
        <dbReference type="Proteomes" id="UP001335737"/>
    </source>
</evidence>
<reference evidence="8 9" key="1">
    <citation type="journal article" date="2024" name="Int. J. Syst. Evol. Microbiol.">
        <title>Virgibacillus tibetensis sp. nov., isolated from salt lake on the Tibetan Plateau of China.</title>
        <authorList>
            <person name="Phurbu D."/>
            <person name="Liu Z.-X."/>
            <person name="Wang R."/>
            <person name="Zheng Y.-Y."/>
            <person name="Liu H.-C."/>
            <person name="Zhou Y.-G."/>
            <person name="Yu Y.-J."/>
            <person name="Li A.-H."/>
        </authorList>
    </citation>
    <scope>NUCLEOTIDE SEQUENCE [LARGE SCALE GENOMIC DNA]</scope>
    <source>
        <strain evidence="8 9">C22-A2</strain>
    </source>
</reference>
<comment type="subcellular location">
    <subcellularLocation>
        <location evidence="1">Cell membrane</location>
        <topology evidence="1">Multi-pass membrane protein</topology>
    </subcellularLocation>
</comment>
<dbReference type="Gene3D" id="1.20.81.30">
    <property type="entry name" value="Type II secretion system (T2SS), domain F"/>
    <property type="match status" value="1"/>
</dbReference>
<organism evidence="8 9">
    <name type="scientific">Virgibacillus tibetensis</name>
    <dbReference type="NCBI Taxonomy" id="3042313"/>
    <lineage>
        <taxon>Bacteria</taxon>
        <taxon>Bacillati</taxon>
        <taxon>Bacillota</taxon>
        <taxon>Bacilli</taxon>
        <taxon>Bacillales</taxon>
        <taxon>Bacillaceae</taxon>
        <taxon>Virgibacillus</taxon>
    </lineage>
</organism>